<accession>A0A5C4N7P3</accession>
<dbReference type="EMBL" id="VDFV01000130">
    <property type="protein sequence ID" value="TNC59123.1"/>
    <property type="molecule type" value="Genomic_DNA"/>
</dbReference>
<keyword evidence="2" id="KW-1185">Reference proteome</keyword>
<organism evidence="1 2">
    <name type="scientific">Rubellimicrobium roseum</name>
    <dbReference type="NCBI Taxonomy" id="687525"/>
    <lineage>
        <taxon>Bacteria</taxon>
        <taxon>Pseudomonadati</taxon>
        <taxon>Pseudomonadota</taxon>
        <taxon>Alphaproteobacteria</taxon>
        <taxon>Rhodobacterales</taxon>
        <taxon>Roseobacteraceae</taxon>
        <taxon>Rubellimicrobium</taxon>
    </lineage>
</organism>
<comment type="caution">
    <text evidence="1">The sequence shown here is derived from an EMBL/GenBank/DDBJ whole genome shotgun (WGS) entry which is preliminary data.</text>
</comment>
<dbReference type="InterPro" id="IPR049245">
    <property type="entry name" value="DUF6880"/>
</dbReference>
<evidence type="ECO:0000313" key="2">
    <source>
        <dbReference type="Proteomes" id="UP000305709"/>
    </source>
</evidence>
<dbReference type="AlphaFoldDB" id="A0A5C4N7P3"/>
<proteinExistence type="predicted"/>
<reference evidence="1 2" key="1">
    <citation type="submission" date="2019-06" db="EMBL/GenBank/DDBJ databases">
        <authorList>
            <person name="Jiang L."/>
        </authorList>
    </citation>
    <scope>NUCLEOTIDE SEQUENCE [LARGE SCALE GENOMIC DNA]</scope>
    <source>
        <strain evidence="1 2">YIM 48858</strain>
    </source>
</reference>
<name>A0A5C4N7P3_9RHOB</name>
<gene>
    <name evidence="1" type="ORF">FHG71_23125</name>
</gene>
<sequence>MASKTTLNAKNLEALGATRLAELLIELSTGDAAAKRRLRLELAGTAGSEDVARQIRKRLTTIAGSRSSLDWQKRKALVKDLDTQRRAIVDQVARHDPVEALELMWRFLGLASSVFERCDDSSGTVSTVFATAVADLGEIATAAQPDPARLADDVFEALTDNGYGQYDDLIGVLAPALGPEGLEHLKSRMLALAGQPVGRYSGAKRQVVGYGLSGPLYADEMVERSRSSTVRLALMAIADAQGDVDAFIGQYDSRARMVPTIAAQIARRLLAAGRTEEAWQSIEAATPKGRDAPDLDWADARIEVLEALGRTEEAQAARWSAFERALSAEHLRAHLKRLPDFEDLEAQDRALAQVERQRSLLHALAFLVSWPALDRAAALVLRRAKEIDGDHYEVLTPAADALSARHPLAATLVLRAMIDFALSHSRASRYRHAARHLLECESLASSVPDWGDMETHVAYLARLRKQHGRKSAFWSLMD</sequence>
<dbReference type="Pfam" id="PF21810">
    <property type="entry name" value="DUF6880"/>
    <property type="match status" value="1"/>
</dbReference>
<dbReference type="RefSeq" id="WP_139084156.1">
    <property type="nucleotide sequence ID" value="NZ_VDFV01000130.1"/>
</dbReference>
<evidence type="ECO:0000313" key="1">
    <source>
        <dbReference type="EMBL" id="TNC59123.1"/>
    </source>
</evidence>
<dbReference type="Proteomes" id="UP000305709">
    <property type="component" value="Unassembled WGS sequence"/>
</dbReference>
<protein>
    <submittedName>
        <fullName evidence="1">Uncharacterized protein</fullName>
    </submittedName>
</protein>
<dbReference type="OrthoDB" id="7183688at2"/>